<keyword evidence="4" id="KW-1185">Reference proteome</keyword>
<evidence type="ECO:0000313" key="3">
    <source>
        <dbReference type="EMBL" id="RJK95878.1"/>
    </source>
</evidence>
<dbReference type="Proteomes" id="UP000285530">
    <property type="component" value="Unassembled WGS sequence"/>
</dbReference>
<comment type="caution">
    <text evidence="3">The sequence shown here is derived from an EMBL/GenBank/DDBJ whole genome shotgun (WGS) entry which is preliminary data.</text>
</comment>
<feature type="domain" description="Helix-turn-helix" evidence="2">
    <location>
        <begin position="9"/>
        <end position="56"/>
    </location>
</feature>
<dbReference type="InterPro" id="IPR010093">
    <property type="entry name" value="SinI_DNA-bd"/>
</dbReference>
<evidence type="ECO:0000256" key="1">
    <source>
        <dbReference type="SAM" id="Coils"/>
    </source>
</evidence>
<dbReference type="Pfam" id="PF12728">
    <property type="entry name" value="HTH_17"/>
    <property type="match status" value="1"/>
</dbReference>
<evidence type="ECO:0000313" key="4">
    <source>
        <dbReference type="Proteomes" id="UP000285530"/>
    </source>
</evidence>
<evidence type="ECO:0000259" key="2">
    <source>
        <dbReference type="Pfam" id="PF12728"/>
    </source>
</evidence>
<dbReference type="InterPro" id="IPR041657">
    <property type="entry name" value="HTH_17"/>
</dbReference>
<dbReference type="NCBIfam" id="TIGR01764">
    <property type="entry name" value="excise"/>
    <property type="match status" value="1"/>
</dbReference>
<dbReference type="EMBL" id="QZEV01000177">
    <property type="protein sequence ID" value="RJK95878.1"/>
    <property type="molecule type" value="Genomic_DNA"/>
</dbReference>
<name>A0A418ZPY5_9RHOB</name>
<protein>
    <submittedName>
        <fullName evidence="3">DNA-binding protein</fullName>
    </submittedName>
</protein>
<organism evidence="3 4">
    <name type="scientific">Paracoccus aestuarii</name>
    <dbReference type="NCBI Taxonomy" id="453842"/>
    <lineage>
        <taxon>Bacteria</taxon>
        <taxon>Pseudomonadati</taxon>
        <taxon>Pseudomonadota</taxon>
        <taxon>Alphaproteobacteria</taxon>
        <taxon>Rhodobacterales</taxon>
        <taxon>Paracoccaceae</taxon>
        <taxon>Paracoccus</taxon>
    </lineage>
</organism>
<dbReference type="GO" id="GO:0003677">
    <property type="term" value="F:DNA binding"/>
    <property type="evidence" value="ECO:0007669"/>
    <property type="project" value="UniProtKB-KW"/>
</dbReference>
<sequence length="118" mass="13686">MLAHTHMHMSPAQAAKASGVSRWTIMRAIKSHELQAIRDNRNQWKITAKDLAQWQQHSVRTPDVLHAAHSPEIVIELRERLAAETARANAAEADRDRWQALAEKLTDRPGWWAWLRRR</sequence>
<keyword evidence="1" id="KW-0175">Coiled coil</keyword>
<dbReference type="OrthoDB" id="7281306at2"/>
<dbReference type="SUPFAM" id="SSF46955">
    <property type="entry name" value="Putative DNA-binding domain"/>
    <property type="match status" value="1"/>
</dbReference>
<reference evidence="3 4" key="1">
    <citation type="submission" date="2018-09" db="EMBL/GenBank/DDBJ databases">
        <title>Paracoccus onubensis nov. sp. a moderate halophilic bacterium isolated from Gruta de las Maravillas (Aracena, Spain).</title>
        <authorList>
            <person name="Jurado V."/>
            <person name="Gutierrez-Patricio S."/>
            <person name="Gonzalez-Pimentel J.L."/>
            <person name="Laiz L."/>
            <person name="Saiz-Jimenez C."/>
        </authorList>
    </citation>
    <scope>NUCLEOTIDE SEQUENCE [LARGE SCALE GENOMIC DNA]</scope>
    <source>
        <strain evidence="3 4">DSM 19484</strain>
    </source>
</reference>
<proteinExistence type="predicted"/>
<feature type="coiled-coil region" evidence="1">
    <location>
        <begin position="74"/>
        <end position="108"/>
    </location>
</feature>
<keyword evidence="3" id="KW-0238">DNA-binding</keyword>
<dbReference type="InterPro" id="IPR009061">
    <property type="entry name" value="DNA-bd_dom_put_sf"/>
</dbReference>
<gene>
    <name evidence="3" type="ORF">D3P06_18210</name>
</gene>
<accession>A0A418ZPY5</accession>
<dbReference type="AlphaFoldDB" id="A0A418ZPY5"/>